<protein>
    <submittedName>
        <fullName evidence="1">Uncharacterized protein</fullName>
    </submittedName>
</protein>
<dbReference type="AlphaFoldDB" id="A0A0F9U4B9"/>
<gene>
    <name evidence="1" type="ORF">LCGC14_0251570</name>
</gene>
<dbReference type="EMBL" id="LAZR01000131">
    <property type="protein sequence ID" value="KKN88085.1"/>
    <property type="molecule type" value="Genomic_DNA"/>
</dbReference>
<proteinExistence type="predicted"/>
<comment type="caution">
    <text evidence="1">The sequence shown here is derived from an EMBL/GenBank/DDBJ whole genome shotgun (WGS) entry which is preliminary data.</text>
</comment>
<organism evidence="1">
    <name type="scientific">marine sediment metagenome</name>
    <dbReference type="NCBI Taxonomy" id="412755"/>
    <lineage>
        <taxon>unclassified sequences</taxon>
        <taxon>metagenomes</taxon>
        <taxon>ecological metagenomes</taxon>
    </lineage>
</organism>
<name>A0A0F9U4B9_9ZZZZ</name>
<accession>A0A0F9U4B9</accession>
<reference evidence="1" key="1">
    <citation type="journal article" date="2015" name="Nature">
        <title>Complex archaea that bridge the gap between prokaryotes and eukaryotes.</title>
        <authorList>
            <person name="Spang A."/>
            <person name="Saw J.H."/>
            <person name="Jorgensen S.L."/>
            <person name="Zaremba-Niedzwiedzka K."/>
            <person name="Martijn J."/>
            <person name="Lind A.E."/>
            <person name="van Eijk R."/>
            <person name="Schleper C."/>
            <person name="Guy L."/>
            <person name="Ettema T.J."/>
        </authorList>
    </citation>
    <scope>NUCLEOTIDE SEQUENCE</scope>
</reference>
<evidence type="ECO:0000313" key="1">
    <source>
        <dbReference type="EMBL" id="KKN88085.1"/>
    </source>
</evidence>
<sequence>MTSRFDAEEVLRAAASGAIPAEGETLIRGEDGWQFGSPAVSDLDIDFGDISGIIDDRNQLPAEIAYEDEVNTFALLQTFTSGVVIADGQSLSWSDIALSRGAAGRLDLASGDDFRIVSGQLQFGADVNLYRVSANVLKTDDAFVVEGNLDVTGTSAFTTVGIGTNDPARVMEIRVVSPILRLRATGDTETQTAAYVEFGGTTAAAWSRTGYVGDDSSGNTDIALRAEQSDLHLGDSSGPYVLNLQGGNVGIGETAPSYKLEVSGTFHVTGAATFSSVVTIDDPDEWLLLTDTATSGSVDLTFQNATTGTGAAGFQVGITASEKAILLNYENTDMLFYVNNALAATLAPGGGLTLAGGLTIADGQTLAWSDVNLYRVSVDVLKTDDDFVVDGDFSAVDGTFSGLISGIIEYQAGIHFLMMGA</sequence>